<organism evidence="1 2">
    <name type="scientific">Morococcus cerebrosus</name>
    <dbReference type="NCBI Taxonomy" id="1056807"/>
    <lineage>
        <taxon>Bacteria</taxon>
        <taxon>Pseudomonadati</taxon>
        <taxon>Pseudomonadota</taxon>
        <taxon>Betaproteobacteria</taxon>
        <taxon>Neisseriales</taxon>
        <taxon>Neisseriaceae</taxon>
        <taxon>Morococcus</taxon>
    </lineage>
</organism>
<reference evidence="1 2" key="1">
    <citation type="submission" date="2014-12" db="EMBL/GenBank/DDBJ databases">
        <title>Genome sequence of Morococcus cerebrosus.</title>
        <authorList>
            <person name="Shin S.-K."/>
            <person name="Yi H."/>
        </authorList>
    </citation>
    <scope>NUCLEOTIDE SEQUENCE [LARGE SCALE GENOMIC DNA]</scope>
    <source>
        <strain evidence="1 2">CIP 81.93</strain>
    </source>
</reference>
<dbReference type="PATRIC" id="fig|1056807.3.peg.1499"/>
<name>A0A0C1GKL4_9NEIS</name>
<evidence type="ECO:0000313" key="1">
    <source>
        <dbReference type="EMBL" id="KIC07025.1"/>
    </source>
</evidence>
<protein>
    <submittedName>
        <fullName evidence="1">Uncharacterized protein</fullName>
    </submittedName>
</protein>
<gene>
    <name evidence="1" type="ORF">MCC93_15620</name>
</gene>
<dbReference type="AlphaFoldDB" id="A0A0C1GKL4"/>
<proteinExistence type="predicted"/>
<accession>A0A0C1GKL4</accession>
<sequence length="67" mass="7953">MLIACVFIYNPEHPFRQKPVQTGRMGRMVLLKRDFILKTHSAKHFPCVYAKARKRRNVIKFDLILPI</sequence>
<dbReference type="Proteomes" id="UP000031390">
    <property type="component" value="Unassembled WGS sequence"/>
</dbReference>
<dbReference type="EMBL" id="JUFZ01000070">
    <property type="protein sequence ID" value="KIC07025.1"/>
    <property type="molecule type" value="Genomic_DNA"/>
</dbReference>
<comment type="caution">
    <text evidence="1">The sequence shown here is derived from an EMBL/GenBank/DDBJ whole genome shotgun (WGS) entry which is preliminary data.</text>
</comment>
<evidence type="ECO:0000313" key="2">
    <source>
        <dbReference type="Proteomes" id="UP000031390"/>
    </source>
</evidence>